<gene>
    <name evidence="4" type="ordered locus">Plabr_4646</name>
</gene>
<dbReference type="Pfam" id="PF01073">
    <property type="entry name" value="3Beta_HSD"/>
    <property type="match status" value="1"/>
</dbReference>
<evidence type="ECO:0000313" key="4">
    <source>
        <dbReference type="EMBL" id="ADY62217.1"/>
    </source>
</evidence>
<dbReference type="EMBL" id="CP002546">
    <property type="protein sequence ID" value="ADY62217.1"/>
    <property type="molecule type" value="Genomic_DNA"/>
</dbReference>
<keyword evidence="2 4" id="KW-0560">Oxidoreductase</keyword>
<dbReference type="Gene3D" id="3.40.50.720">
    <property type="entry name" value="NAD(P)-binding Rossmann-like Domain"/>
    <property type="match status" value="1"/>
</dbReference>
<feature type="domain" description="3-beta hydroxysteroid dehydrogenase/isomerase" evidence="3">
    <location>
        <begin position="4"/>
        <end position="246"/>
    </location>
</feature>
<accession>F0SPA9</accession>
<dbReference type="InterPro" id="IPR002225">
    <property type="entry name" value="3Beta_OHSteriod_DH/Estase"/>
</dbReference>
<dbReference type="RefSeq" id="WP_013630921.1">
    <property type="nucleotide sequence ID" value="NC_015174.1"/>
</dbReference>
<evidence type="ECO:0000259" key="3">
    <source>
        <dbReference type="Pfam" id="PF01073"/>
    </source>
</evidence>
<evidence type="ECO:0000313" key="5">
    <source>
        <dbReference type="Proteomes" id="UP000006860"/>
    </source>
</evidence>
<dbReference type="SUPFAM" id="SSF51735">
    <property type="entry name" value="NAD(P)-binding Rossmann-fold domains"/>
    <property type="match status" value="1"/>
</dbReference>
<dbReference type="Proteomes" id="UP000006860">
    <property type="component" value="Chromosome"/>
</dbReference>
<organism evidence="4 5">
    <name type="scientific">Rubinisphaera brasiliensis (strain ATCC 49424 / DSM 5305 / JCM 21570 / IAM 15109 / NBRC 103401 / IFAM 1448)</name>
    <name type="common">Planctomyces brasiliensis</name>
    <dbReference type="NCBI Taxonomy" id="756272"/>
    <lineage>
        <taxon>Bacteria</taxon>
        <taxon>Pseudomonadati</taxon>
        <taxon>Planctomycetota</taxon>
        <taxon>Planctomycetia</taxon>
        <taxon>Planctomycetales</taxon>
        <taxon>Planctomycetaceae</taxon>
        <taxon>Rubinisphaera</taxon>
    </lineage>
</organism>
<name>F0SPA9_RUBBR</name>
<reference evidence="5" key="1">
    <citation type="submission" date="2011-02" db="EMBL/GenBank/DDBJ databases">
        <title>The complete genome of Planctomyces brasiliensis DSM 5305.</title>
        <authorList>
            <person name="Lucas S."/>
            <person name="Copeland A."/>
            <person name="Lapidus A."/>
            <person name="Bruce D."/>
            <person name="Goodwin L."/>
            <person name="Pitluck S."/>
            <person name="Kyrpides N."/>
            <person name="Mavromatis K."/>
            <person name="Pagani I."/>
            <person name="Ivanova N."/>
            <person name="Ovchinnikova G."/>
            <person name="Lu M."/>
            <person name="Detter J.C."/>
            <person name="Han C."/>
            <person name="Land M."/>
            <person name="Hauser L."/>
            <person name="Markowitz V."/>
            <person name="Cheng J.-F."/>
            <person name="Hugenholtz P."/>
            <person name="Woyke T."/>
            <person name="Wu D."/>
            <person name="Tindall B."/>
            <person name="Pomrenke H.G."/>
            <person name="Brambilla E."/>
            <person name="Klenk H.-P."/>
            <person name="Eisen J.A."/>
        </authorList>
    </citation>
    <scope>NUCLEOTIDE SEQUENCE [LARGE SCALE GENOMIC DNA]</scope>
    <source>
        <strain evidence="5">ATCC 49424 / DSM 5305 / JCM 21570 / NBRC 103401 / IFAM 1448</strain>
    </source>
</reference>
<sequence length="332" mass="36359">MKALVTGGGGFLGRYIAEQLQARGDSVRVFSRGDYPELRSAGVDLQRGDIRNADDVRQACAGVDVVFHVAAIPGVWGPWKTYYDINTLGTQNVLAGCWAEGVRKLVYTSSPSVVFDGQPHLNATESLPYPETYLCHYPHTKAIAEREVLAAHDDNGLLTCAIRPHLIWGPRDNHLIPRLLQKARSGRLRRVGDGSNLISMSYVENSAAGHIQAADRLEAGSPVGGQAYFLNEPEPVNLWSWINEILALAGQSPITRSISAGTAYRVGSAMESVFRLLRLPGEPPMTRFLALQLSQSHTYSVAKAENDFGYTPAIDYKTAMQRLAADLPRMLK</sequence>
<comment type="similarity">
    <text evidence="1">Belongs to the 3-beta-HSD family.</text>
</comment>
<dbReference type="EC" id="1.1.1.170" evidence="4"/>
<dbReference type="STRING" id="756272.Plabr_4646"/>
<dbReference type="eggNOG" id="COG0451">
    <property type="taxonomic scope" value="Bacteria"/>
</dbReference>
<dbReference type="InterPro" id="IPR036291">
    <property type="entry name" value="NAD(P)-bd_dom_sf"/>
</dbReference>
<dbReference type="OrthoDB" id="9811743at2"/>
<dbReference type="KEGG" id="pbs:Plabr_4646"/>
<dbReference type="GO" id="GO:0006694">
    <property type="term" value="P:steroid biosynthetic process"/>
    <property type="evidence" value="ECO:0007669"/>
    <property type="project" value="InterPro"/>
</dbReference>
<dbReference type="InterPro" id="IPR050177">
    <property type="entry name" value="Lipid_A_modif_metabolic_enz"/>
</dbReference>
<evidence type="ECO:0000256" key="2">
    <source>
        <dbReference type="ARBA" id="ARBA00023002"/>
    </source>
</evidence>
<proteinExistence type="inferred from homology"/>
<protein>
    <submittedName>
        <fullName evidence="4">Sterol-4-alpha-carboxylate 3-dehydrogenase (Decarboxylating)</fullName>
        <ecNumber evidence="4">1.1.1.170</ecNumber>
    </submittedName>
</protein>
<evidence type="ECO:0000256" key="1">
    <source>
        <dbReference type="ARBA" id="ARBA00009219"/>
    </source>
</evidence>
<dbReference type="PANTHER" id="PTHR43245:SF51">
    <property type="entry name" value="SHORT CHAIN DEHYDROGENASE_REDUCTASE FAMILY 42E, MEMBER 2"/>
    <property type="match status" value="1"/>
</dbReference>
<keyword evidence="5" id="KW-1185">Reference proteome</keyword>
<dbReference type="GO" id="GO:0000252">
    <property type="term" value="F:3-beta-hydroxysteroid dehydrogenase [NAD(P)+]/C4-decarboxylase activity"/>
    <property type="evidence" value="ECO:0007669"/>
    <property type="project" value="UniProtKB-EC"/>
</dbReference>
<dbReference type="HOGENOM" id="CLU_007383_6_1_0"/>
<dbReference type="PANTHER" id="PTHR43245">
    <property type="entry name" value="BIFUNCTIONAL POLYMYXIN RESISTANCE PROTEIN ARNA"/>
    <property type="match status" value="1"/>
</dbReference>
<dbReference type="AlphaFoldDB" id="F0SPA9"/>